<feature type="transmembrane region" description="Helical" evidence="6">
    <location>
        <begin position="49"/>
        <end position="71"/>
    </location>
</feature>
<organism evidence="8 9">
    <name type="scientific">Mariniphaga sediminis</name>
    <dbReference type="NCBI Taxonomy" id="1628158"/>
    <lineage>
        <taxon>Bacteria</taxon>
        <taxon>Pseudomonadati</taxon>
        <taxon>Bacteroidota</taxon>
        <taxon>Bacteroidia</taxon>
        <taxon>Marinilabiliales</taxon>
        <taxon>Prolixibacteraceae</taxon>
        <taxon>Mariniphaga</taxon>
    </lineage>
</organism>
<reference evidence="8 9" key="1">
    <citation type="journal article" date="2015" name="Int. J. Syst. Evol. Microbiol.">
        <title>Mariniphaga sediminis sp. nov., isolated from coastal sediment.</title>
        <authorList>
            <person name="Wang F.Q."/>
            <person name="Shen Q.Y."/>
            <person name="Chen G.J."/>
            <person name="Du Z.J."/>
        </authorList>
    </citation>
    <scope>NUCLEOTIDE SEQUENCE [LARGE SCALE GENOMIC DNA]</scope>
    <source>
        <strain evidence="8 9">SY21</strain>
    </source>
</reference>
<keyword evidence="2" id="KW-0813">Transport</keyword>
<feature type="transmembrane region" description="Helical" evidence="6">
    <location>
        <begin position="259"/>
        <end position="277"/>
    </location>
</feature>
<comment type="caution">
    <text evidence="8">The sequence shown here is derived from an EMBL/GenBank/DDBJ whole genome shotgun (WGS) entry which is preliminary data.</text>
</comment>
<dbReference type="PROSITE" id="PS50850">
    <property type="entry name" value="MFS"/>
    <property type="match status" value="1"/>
</dbReference>
<accession>A0A399D160</accession>
<proteinExistence type="predicted"/>
<protein>
    <submittedName>
        <fullName evidence="8">MFS transporter</fullName>
    </submittedName>
</protein>
<feature type="domain" description="Major facilitator superfamily (MFS) profile" evidence="7">
    <location>
        <begin position="13"/>
        <end position="404"/>
    </location>
</feature>
<evidence type="ECO:0000256" key="2">
    <source>
        <dbReference type="ARBA" id="ARBA00022448"/>
    </source>
</evidence>
<feature type="transmembrane region" description="Helical" evidence="6">
    <location>
        <begin position="166"/>
        <end position="186"/>
    </location>
</feature>
<dbReference type="GO" id="GO:0022857">
    <property type="term" value="F:transmembrane transporter activity"/>
    <property type="evidence" value="ECO:0007669"/>
    <property type="project" value="InterPro"/>
</dbReference>
<keyword evidence="3 6" id="KW-0812">Transmembrane</keyword>
<comment type="subcellular location">
    <subcellularLocation>
        <location evidence="1">Membrane</location>
        <topology evidence="1">Multi-pass membrane protein</topology>
    </subcellularLocation>
</comment>
<feature type="transmembrane region" description="Helical" evidence="6">
    <location>
        <begin position="9"/>
        <end position="26"/>
    </location>
</feature>
<evidence type="ECO:0000256" key="1">
    <source>
        <dbReference type="ARBA" id="ARBA00004141"/>
    </source>
</evidence>
<feature type="transmembrane region" description="Helical" evidence="6">
    <location>
        <begin position="289"/>
        <end position="305"/>
    </location>
</feature>
<feature type="transmembrane region" description="Helical" evidence="6">
    <location>
        <begin position="78"/>
        <end position="97"/>
    </location>
</feature>
<feature type="transmembrane region" description="Helical" evidence="6">
    <location>
        <begin position="103"/>
        <end position="125"/>
    </location>
</feature>
<dbReference type="OrthoDB" id="9815624at2"/>
<dbReference type="PANTHER" id="PTHR23505:SF79">
    <property type="entry name" value="PROTEIN SPINSTER"/>
    <property type="match status" value="1"/>
</dbReference>
<dbReference type="SUPFAM" id="SSF103473">
    <property type="entry name" value="MFS general substrate transporter"/>
    <property type="match status" value="1"/>
</dbReference>
<keyword evidence="4 6" id="KW-1133">Transmembrane helix</keyword>
<keyword evidence="5 6" id="KW-0472">Membrane</keyword>
<evidence type="ECO:0000256" key="5">
    <source>
        <dbReference type="ARBA" id="ARBA00023136"/>
    </source>
</evidence>
<feature type="transmembrane region" description="Helical" evidence="6">
    <location>
        <begin position="347"/>
        <end position="368"/>
    </location>
</feature>
<gene>
    <name evidence="8" type="ORF">D1164_14020</name>
</gene>
<keyword evidence="9" id="KW-1185">Reference proteome</keyword>
<sequence length="405" mass="44424">MMDRTTKEYAWLVVAILWFVSLLNYLDRLLIASMRTPIKADIPMTDAEFGLLTSAFLVIYAILSPLGGYLADRFSRKWVIFTSLLLWSVVTLITGFVENYTQLIVTRAIMGVSEAFYMPAAVALVMDYHKGPTRSKASGILMTGLYAGMALGGLGGYIATIWSWQIGYHLFGGLGILYAVVVYFTLDDAPGKEPEPGEQQNDFNFIEMLKSLFSSRGYLIILLYGLLGGICVWLIYAWLPTFFQEGFNLSVGKAGVSGTFYVQVASFAGVLLGGFFADKWAVRNNKGRIYITAIAFMVGGPFLYLMAAADLYWIAVLGIVIFGLTKGNHDANFMPIITQVVNKKYQATGYGIMSFFSVLSGAAMIYVGGYLKDIGISLDLVFKIAGIGILISGVVLLAVRPNKEN</sequence>
<feature type="transmembrane region" description="Helical" evidence="6">
    <location>
        <begin position="380"/>
        <end position="399"/>
    </location>
</feature>
<dbReference type="InterPro" id="IPR020846">
    <property type="entry name" value="MFS_dom"/>
</dbReference>
<dbReference type="Pfam" id="PF07690">
    <property type="entry name" value="MFS_1"/>
    <property type="match status" value="1"/>
</dbReference>
<evidence type="ECO:0000256" key="3">
    <source>
        <dbReference type="ARBA" id="ARBA00022692"/>
    </source>
</evidence>
<feature type="transmembrane region" description="Helical" evidence="6">
    <location>
        <begin position="137"/>
        <end position="160"/>
    </location>
</feature>
<evidence type="ECO:0000259" key="7">
    <source>
        <dbReference type="PROSITE" id="PS50850"/>
    </source>
</evidence>
<feature type="transmembrane region" description="Helical" evidence="6">
    <location>
        <begin position="311"/>
        <end position="327"/>
    </location>
</feature>
<evidence type="ECO:0000313" key="8">
    <source>
        <dbReference type="EMBL" id="RIH64472.1"/>
    </source>
</evidence>
<dbReference type="GO" id="GO:0016020">
    <property type="term" value="C:membrane"/>
    <property type="evidence" value="ECO:0007669"/>
    <property type="project" value="UniProtKB-SubCell"/>
</dbReference>
<dbReference type="RefSeq" id="WP_119350631.1">
    <property type="nucleotide sequence ID" value="NZ_QWET01000010.1"/>
</dbReference>
<evidence type="ECO:0000256" key="4">
    <source>
        <dbReference type="ARBA" id="ARBA00022989"/>
    </source>
</evidence>
<dbReference type="AlphaFoldDB" id="A0A399D160"/>
<dbReference type="InterPro" id="IPR036259">
    <property type="entry name" value="MFS_trans_sf"/>
</dbReference>
<dbReference type="InterPro" id="IPR044770">
    <property type="entry name" value="MFS_spinster-like"/>
</dbReference>
<dbReference type="PANTHER" id="PTHR23505">
    <property type="entry name" value="SPINSTER"/>
    <property type="match status" value="1"/>
</dbReference>
<dbReference type="InterPro" id="IPR011701">
    <property type="entry name" value="MFS"/>
</dbReference>
<name>A0A399D160_9BACT</name>
<evidence type="ECO:0000313" key="9">
    <source>
        <dbReference type="Proteomes" id="UP000266441"/>
    </source>
</evidence>
<dbReference type="Gene3D" id="1.20.1250.20">
    <property type="entry name" value="MFS general substrate transporter like domains"/>
    <property type="match status" value="2"/>
</dbReference>
<dbReference type="Proteomes" id="UP000266441">
    <property type="component" value="Unassembled WGS sequence"/>
</dbReference>
<evidence type="ECO:0000256" key="6">
    <source>
        <dbReference type="SAM" id="Phobius"/>
    </source>
</evidence>
<dbReference type="EMBL" id="QWET01000010">
    <property type="protein sequence ID" value="RIH64472.1"/>
    <property type="molecule type" value="Genomic_DNA"/>
</dbReference>
<feature type="transmembrane region" description="Helical" evidence="6">
    <location>
        <begin position="218"/>
        <end position="239"/>
    </location>
</feature>